<dbReference type="AlphaFoldDB" id="A0AAE1FEN7"/>
<evidence type="ECO:0000256" key="2">
    <source>
        <dbReference type="SAM" id="SignalP"/>
    </source>
</evidence>
<keyword evidence="2" id="KW-0732">Signal</keyword>
<gene>
    <name evidence="4" type="ORF">Pcinc_022475</name>
</gene>
<proteinExistence type="predicted"/>
<keyword evidence="5" id="KW-1185">Reference proteome</keyword>
<sequence>MAGGGGGGSGGAGGSWAALVLAVCVLCGEGGGGPGAGGASAAASPRQAPPHTHADDNSNNEVSPDTSYLRVGRSLNLLPRYGFLTLSIKVFPQRTDNSWVFREKTAEVFQPNSYWATQTNPHSPSSPPSDRPRGYDQHFLIDFCDNERDLFTAYFDNFYMEGVPEPHRVFTTSLSIRTKAQHLGIRPTYLSSQYSFVLVRLFRRKRRATLGGQLTLNGHFKSAVSDIRMGSPSSVSQFLDHYGTHVITEYAVGDVMYQVYVFGDRTYAELKSNFARSQSSENELTRMEHYFTPYYALDVGRVKLASGNPAFEETVANQLMSVTFFRMYHSIFSIFKDQALERELEQLDGEVVLSLKLEKITKIVPKSPEARWLGEILDNTLSLYYVTM</sequence>
<protein>
    <recommendedName>
        <fullName evidence="3">MACPF domain-containing protein</fullName>
    </recommendedName>
</protein>
<dbReference type="InterPro" id="IPR020864">
    <property type="entry name" value="MACPF"/>
</dbReference>
<comment type="caution">
    <text evidence="4">The sequence shown here is derived from an EMBL/GenBank/DDBJ whole genome shotgun (WGS) entry which is preliminary data.</text>
</comment>
<name>A0AAE1FEN7_PETCI</name>
<organism evidence="4 5">
    <name type="scientific">Petrolisthes cinctipes</name>
    <name type="common">Flat porcelain crab</name>
    <dbReference type="NCBI Taxonomy" id="88211"/>
    <lineage>
        <taxon>Eukaryota</taxon>
        <taxon>Metazoa</taxon>
        <taxon>Ecdysozoa</taxon>
        <taxon>Arthropoda</taxon>
        <taxon>Crustacea</taxon>
        <taxon>Multicrustacea</taxon>
        <taxon>Malacostraca</taxon>
        <taxon>Eumalacostraca</taxon>
        <taxon>Eucarida</taxon>
        <taxon>Decapoda</taxon>
        <taxon>Pleocyemata</taxon>
        <taxon>Anomura</taxon>
        <taxon>Galatheoidea</taxon>
        <taxon>Porcellanidae</taxon>
        <taxon>Petrolisthes</taxon>
    </lineage>
</organism>
<feature type="domain" description="MACPF" evidence="3">
    <location>
        <begin position="193"/>
        <end position="271"/>
    </location>
</feature>
<evidence type="ECO:0000313" key="5">
    <source>
        <dbReference type="Proteomes" id="UP001286313"/>
    </source>
</evidence>
<feature type="signal peptide" evidence="2">
    <location>
        <begin position="1"/>
        <end position="32"/>
    </location>
</feature>
<evidence type="ECO:0000313" key="4">
    <source>
        <dbReference type="EMBL" id="KAK3872446.1"/>
    </source>
</evidence>
<dbReference type="Pfam" id="PF01823">
    <property type="entry name" value="MACPF"/>
    <property type="match status" value="1"/>
</dbReference>
<feature type="chain" id="PRO_5042288815" description="MACPF domain-containing protein" evidence="2">
    <location>
        <begin position="33"/>
        <end position="388"/>
    </location>
</feature>
<feature type="compositionally biased region" description="Polar residues" evidence="1">
    <location>
        <begin position="57"/>
        <end position="66"/>
    </location>
</feature>
<dbReference type="Proteomes" id="UP001286313">
    <property type="component" value="Unassembled WGS sequence"/>
</dbReference>
<evidence type="ECO:0000256" key="1">
    <source>
        <dbReference type="SAM" id="MobiDB-lite"/>
    </source>
</evidence>
<feature type="region of interest" description="Disordered" evidence="1">
    <location>
        <begin position="34"/>
        <end position="66"/>
    </location>
</feature>
<reference evidence="4" key="1">
    <citation type="submission" date="2023-10" db="EMBL/GenBank/DDBJ databases">
        <title>Genome assemblies of two species of porcelain crab, Petrolisthes cinctipes and Petrolisthes manimaculis (Anomura: Porcellanidae).</title>
        <authorList>
            <person name="Angst P."/>
        </authorList>
    </citation>
    <scope>NUCLEOTIDE SEQUENCE</scope>
    <source>
        <strain evidence="4">PB745_01</strain>
        <tissue evidence="4">Gill</tissue>
    </source>
</reference>
<accession>A0AAE1FEN7</accession>
<dbReference type="EMBL" id="JAWQEG010002373">
    <property type="protein sequence ID" value="KAK3872446.1"/>
    <property type="molecule type" value="Genomic_DNA"/>
</dbReference>
<evidence type="ECO:0000259" key="3">
    <source>
        <dbReference type="Pfam" id="PF01823"/>
    </source>
</evidence>